<dbReference type="Proteomes" id="UP000467841">
    <property type="component" value="Unassembled WGS sequence"/>
</dbReference>
<dbReference type="Pfam" id="PF03004">
    <property type="entry name" value="Transposase_24"/>
    <property type="match status" value="1"/>
</dbReference>
<feature type="compositionally biased region" description="Low complexity" evidence="1">
    <location>
        <begin position="357"/>
        <end position="378"/>
    </location>
</feature>
<protein>
    <submittedName>
        <fullName evidence="2">Uncharacterized protein</fullName>
    </submittedName>
</protein>
<name>A0A6D2JUY2_9BRAS</name>
<feature type="region of interest" description="Disordered" evidence="1">
    <location>
        <begin position="345"/>
        <end position="378"/>
    </location>
</feature>
<reference evidence="2" key="1">
    <citation type="submission" date="2020-01" db="EMBL/GenBank/DDBJ databases">
        <authorList>
            <person name="Mishra B."/>
        </authorList>
    </citation>
    <scope>NUCLEOTIDE SEQUENCE [LARGE SCALE GENOMIC DNA]</scope>
</reference>
<dbReference type="OrthoDB" id="1099499at2759"/>
<dbReference type="AlphaFoldDB" id="A0A6D2JUY2"/>
<dbReference type="InterPro" id="IPR004252">
    <property type="entry name" value="Probable_transposase_24"/>
</dbReference>
<dbReference type="EMBL" id="CACVBM020001285">
    <property type="protein sequence ID" value="CAA7043668.1"/>
    <property type="molecule type" value="Genomic_DNA"/>
</dbReference>
<gene>
    <name evidence="2" type="ORF">MERR_LOCUS30903</name>
</gene>
<comment type="caution">
    <text evidence="2">The sequence shown here is derived from an EMBL/GenBank/DDBJ whole genome shotgun (WGS) entry which is preliminary data.</text>
</comment>
<organism evidence="2 3">
    <name type="scientific">Microthlaspi erraticum</name>
    <dbReference type="NCBI Taxonomy" id="1685480"/>
    <lineage>
        <taxon>Eukaryota</taxon>
        <taxon>Viridiplantae</taxon>
        <taxon>Streptophyta</taxon>
        <taxon>Embryophyta</taxon>
        <taxon>Tracheophyta</taxon>
        <taxon>Spermatophyta</taxon>
        <taxon>Magnoliopsida</taxon>
        <taxon>eudicotyledons</taxon>
        <taxon>Gunneridae</taxon>
        <taxon>Pentapetalae</taxon>
        <taxon>rosids</taxon>
        <taxon>malvids</taxon>
        <taxon>Brassicales</taxon>
        <taxon>Brassicaceae</taxon>
        <taxon>Coluteocarpeae</taxon>
        <taxon>Microthlaspi</taxon>
    </lineage>
</organism>
<evidence type="ECO:0000256" key="1">
    <source>
        <dbReference type="SAM" id="MobiDB-lite"/>
    </source>
</evidence>
<keyword evidence="3" id="KW-1185">Reference proteome</keyword>
<evidence type="ECO:0000313" key="2">
    <source>
        <dbReference type="EMBL" id="CAA7043668.1"/>
    </source>
</evidence>
<evidence type="ECO:0000313" key="3">
    <source>
        <dbReference type="Proteomes" id="UP000467841"/>
    </source>
</evidence>
<proteinExistence type="predicted"/>
<sequence length="378" mass="42810">MYPPRRGGLPARGYVGRVTPALSRAGNSCAPPGFPLRSITELLQAPARRNQPTLHPEKRDGALWISIDNEVNYDIKNAFTNDFDGPWWNLGEVPQEQKDKWWSDFVQKYYWDPDHHTLVKTLWTKQLRRMISNNISKGKRQNKKPKFVSDINWNLMWQHWDTPQAVHISTINSQNRKSDRGGDGIHQHISGSKSYAKVKYDMMMELGEEPSITDLVRKTHMKLDGTFADKRAKMIVDEVESIVVSQQLNNNEHVEVGSQETNSHTPITPLMRDEAFYSIVKPYKGRVFGLGSAQMESYDPIDPPSLVLPRQARYERDLFNLTGVVNLMSQQISALCEARGVRVPHVTEQPPHPSQPPHSQTSPSEAAATPASTVPSLS</sequence>
<accession>A0A6D2JUY2</accession>